<dbReference type="OrthoDB" id="5354320at2759"/>
<gene>
    <name evidence="5" type="ORF">BDY21DRAFT_293108</name>
</gene>
<sequence>MGDSAFAAAKAFAAHVPFAVKTAFCHATSLSPTASKWDFRTEMTVNFIRHVLQKEMSRPHSISKIQRSTMRASIPPSHPHSWIIAETFPTPEEDDIRQALLDAIRDLKSNEETTFSEPELKPTEGEWTAYTKYKGTVHVADGQRREAAEFGAMMDELGRCPTILYLHGGAHYLMDPASHRTNVSRLTRFAGGRAFSVRYRLSPQNPFPASLLDALLAYLTLLYPPDGSLHTPIPASEIVFAGDSAGGMLVFALTQLLLQLQKASRRITFNGREVEVPLPAGVTGNSPFLDVTSSMPSMEANTMYDYLPPPSVSAEAEYPPCDVWPTDPPRVLFYCNDDAMMHPLVSPLAATNWEGCPPAYVVFGQELLEDENRVFLRRLARQGVKVRFEYFEAMPHCFALALEKHPAARVCFESWGQFVCDVTKITHGHSAREVETEGIFVAAKSLERTPMDASSLSGLSEGEVGQRMLNSQRNKMQRFQKLRFHSRL</sequence>
<evidence type="ECO:0000313" key="5">
    <source>
        <dbReference type="EMBL" id="KAF2453258.1"/>
    </source>
</evidence>
<dbReference type="Gene3D" id="3.40.50.1820">
    <property type="entry name" value="alpha/beta hydrolase"/>
    <property type="match status" value="1"/>
</dbReference>
<organism evidence="5 6">
    <name type="scientific">Lineolata rhizophorae</name>
    <dbReference type="NCBI Taxonomy" id="578093"/>
    <lineage>
        <taxon>Eukaryota</taxon>
        <taxon>Fungi</taxon>
        <taxon>Dikarya</taxon>
        <taxon>Ascomycota</taxon>
        <taxon>Pezizomycotina</taxon>
        <taxon>Dothideomycetes</taxon>
        <taxon>Dothideomycetes incertae sedis</taxon>
        <taxon>Lineolatales</taxon>
        <taxon>Lineolataceae</taxon>
        <taxon>Lineolata</taxon>
    </lineage>
</organism>
<feature type="domain" description="Alpha/beta hydrolase fold-3" evidence="4">
    <location>
        <begin position="163"/>
        <end position="399"/>
    </location>
</feature>
<dbReference type="SUPFAM" id="SSF53474">
    <property type="entry name" value="alpha/beta-Hydrolases"/>
    <property type="match status" value="1"/>
</dbReference>
<dbReference type="InterPro" id="IPR033140">
    <property type="entry name" value="Lipase_GDXG_put_SER_AS"/>
</dbReference>
<dbReference type="Pfam" id="PF07859">
    <property type="entry name" value="Abhydrolase_3"/>
    <property type="match status" value="1"/>
</dbReference>
<dbReference type="InterPro" id="IPR029058">
    <property type="entry name" value="AB_hydrolase_fold"/>
</dbReference>
<accession>A0A6A6NNK4</accession>
<feature type="active site" evidence="3">
    <location>
        <position position="244"/>
    </location>
</feature>
<dbReference type="PANTHER" id="PTHR48081">
    <property type="entry name" value="AB HYDROLASE SUPERFAMILY PROTEIN C4A8.06C"/>
    <property type="match status" value="1"/>
</dbReference>
<proteinExistence type="inferred from homology"/>
<dbReference type="PROSITE" id="PS01174">
    <property type="entry name" value="LIPASE_GDXG_SER"/>
    <property type="match status" value="1"/>
</dbReference>
<dbReference type="PANTHER" id="PTHR48081:SF25">
    <property type="entry name" value="PUTATIVE (AFU_ORTHOLOGUE AFUA_3G11560)-RELATED"/>
    <property type="match status" value="1"/>
</dbReference>
<keyword evidence="2 5" id="KW-0378">Hydrolase</keyword>
<dbReference type="GO" id="GO:0016787">
    <property type="term" value="F:hydrolase activity"/>
    <property type="evidence" value="ECO:0007669"/>
    <property type="project" value="UniProtKB-KW"/>
</dbReference>
<evidence type="ECO:0000259" key="4">
    <source>
        <dbReference type="Pfam" id="PF07859"/>
    </source>
</evidence>
<keyword evidence="6" id="KW-1185">Reference proteome</keyword>
<reference evidence="5" key="1">
    <citation type="journal article" date="2020" name="Stud. Mycol.">
        <title>101 Dothideomycetes genomes: a test case for predicting lifestyles and emergence of pathogens.</title>
        <authorList>
            <person name="Haridas S."/>
            <person name="Albert R."/>
            <person name="Binder M."/>
            <person name="Bloem J."/>
            <person name="Labutti K."/>
            <person name="Salamov A."/>
            <person name="Andreopoulos B."/>
            <person name="Baker S."/>
            <person name="Barry K."/>
            <person name="Bills G."/>
            <person name="Bluhm B."/>
            <person name="Cannon C."/>
            <person name="Castanera R."/>
            <person name="Culley D."/>
            <person name="Daum C."/>
            <person name="Ezra D."/>
            <person name="Gonzalez J."/>
            <person name="Henrissat B."/>
            <person name="Kuo A."/>
            <person name="Liang C."/>
            <person name="Lipzen A."/>
            <person name="Lutzoni F."/>
            <person name="Magnuson J."/>
            <person name="Mondo S."/>
            <person name="Nolan M."/>
            <person name="Ohm R."/>
            <person name="Pangilinan J."/>
            <person name="Park H.-J."/>
            <person name="Ramirez L."/>
            <person name="Alfaro M."/>
            <person name="Sun H."/>
            <person name="Tritt A."/>
            <person name="Yoshinaga Y."/>
            <person name="Zwiers L.-H."/>
            <person name="Turgeon B."/>
            <person name="Goodwin S."/>
            <person name="Spatafora J."/>
            <person name="Crous P."/>
            <person name="Grigoriev I."/>
        </authorList>
    </citation>
    <scope>NUCLEOTIDE SEQUENCE</scope>
    <source>
        <strain evidence="5">ATCC 16933</strain>
    </source>
</reference>
<comment type="similarity">
    <text evidence="1">Belongs to the 'GDXG' lipolytic enzyme family.</text>
</comment>
<dbReference type="InterPro" id="IPR050300">
    <property type="entry name" value="GDXG_lipolytic_enzyme"/>
</dbReference>
<evidence type="ECO:0000256" key="2">
    <source>
        <dbReference type="ARBA" id="ARBA00022801"/>
    </source>
</evidence>
<name>A0A6A6NNK4_9PEZI</name>
<evidence type="ECO:0000313" key="6">
    <source>
        <dbReference type="Proteomes" id="UP000799766"/>
    </source>
</evidence>
<evidence type="ECO:0000256" key="3">
    <source>
        <dbReference type="PROSITE-ProRule" id="PRU10038"/>
    </source>
</evidence>
<dbReference type="EMBL" id="MU001698">
    <property type="protein sequence ID" value="KAF2453258.1"/>
    <property type="molecule type" value="Genomic_DNA"/>
</dbReference>
<dbReference type="AlphaFoldDB" id="A0A6A6NNK4"/>
<dbReference type="InterPro" id="IPR013094">
    <property type="entry name" value="AB_hydrolase_3"/>
</dbReference>
<dbReference type="Proteomes" id="UP000799766">
    <property type="component" value="Unassembled WGS sequence"/>
</dbReference>
<evidence type="ECO:0000256" key="1">
    <source>
        <dbReference type="ARBA" id="ARBA00010515"/>
    </source>
</evidence>
<protein>
    <submittedName>
        <fullName evidence="5">Alpha/Beta hydrolase protein</fullName>
    </submittedName>
</protein>